<feature type="transmembrane region" description="Helical" evidence="1">
    <location>
        <begin position="38"/>
        <end position="58"/>
    </location>
</feature>
<protein>
    <submittedName>
        <fullName evidence="2">Uncharacterized protein</fullName>
    </submittedName>
</protein>
<dbReference type="EMBL" id="MN740831">
    <property type="protein sequence ID" value="QHU14163.1"/>
    <property type="molecule type" value="Genomic_DNA"/>
</dbReference>
<dbReference type="AlphaFoldDB" id="A0A6C0K9U9"/>
<keyword evidence="1" id="KW-1133">Transmembrane helix</keyword>
<keyword evidence="1" id="KW-0472">Membrane</keyword>
<proteinExistence type="predicted"/>
<organism evidence="2">
    <name type="scientific">viral metagenome</name>
    <dbReference type="NCBI Taxonomy" id="1070528"/>
    <lineage>
        <taxon>unclassified sequences</taxon>
        <taxon>metagenomes</taxon>
        <taxon>organismal metagenomes</taxon>
    </lineage>
</organism>
<evidence type="ECO:0000313" key="2">
    <source>
        <dbReference type="EMBL" id="QHU14163.1"/>
    </source>
</evidence>
<evidence type="ECO:0000256" key="1">
    <source>
        <dbReference type="SAM" id="Phobius"/>
    </source>
</evidence>
<sequence>MNGASVITAVSRALVEGFVNPGATEAYKQPAVYSDAMAVLLAFLLAVVIVSFIGLFLWNNSVVPLFEFARPAKSIFQILGLMIFLAIMLP</sequence>
<name>A0A6C0K9U9_9ZZZZ</name>
<accession>A0A6C0K9U9</accession>
<reference evidence="2" key="1">
    <citation type="journal article" date="2020" name="Nature">
        <title>Giant virus diversity and host interactions through global metagenomics.</title>
        <authorList>
            <person name="Schulz F."/>
            <person name="Roux S."/>
            <person name="Paez-Espino D."/>
            <person name="Jungbluth S."/>
            <person name="Walsh D.A."/>
            <person name="Denef V.J."/>
            <person name="McMahon K.D."/>
            <person name="Konstantinidis K.T."/>
            <person name="Eloe-Fadrosh E.A."/>
            <person name="Kyrpides N.C."/>
            <person name="Woyke T."/>
        </authorList>
    </citation>
    <scope>NUCLEOTIDE SEQUENCE</scope>
    <source>
        <strain evidence="2">GVMAG-S-1101182-85</strain>
    </source>
</reference>
<feature type="transmembrane region" description="Helical" evidence="1">
    <location>
        <begin position="70"/>
        <end position="89"/>
    </location>
</feature>
<keyword evidence="1" id="KW-0812">Transmembrane</keyword>